<proteinExistence type="inferred from homology"/>
<gene>
    <name evidence="8" type="ORF">1928</name>
</gene>
<dbReference type="SUPFAM" id="SSF51735">
    <property type="entry name" value="NAD(P)-binding Rossmann-fold domains"/>
    <property type="match status" value="1"/>
</dbReference>
<sequence length="284" mass="30627">MEFKKVAVLGAGTMGLGIAQVMAQSGYDVVLYEIDKAIADKAVVKIGKLAARNIEKGKAPEGSDKIILSRIKTTANLQDVADCDLVIEAIIENMEIKKKVYQQLDVTCKPETILASNSSSLSLTEIAAATARPQQVVGMHFFNPAQVMQLVEVIPALQTSEEVVQAIMELCVKTGKKPIRVKEGPGFVVNRILIPGMNEAAFILQEGLATVEDIDTAMKLGANWPMGPFALCDLVGADVTLAICDTLYNETGDPKYRASSVLKNQVRAGYLGKKTGRGFYNYNA</sequence>
<name>A0A0E4C936_9FIRM</name>
<keyword evidence="3" id="KW-0560">Oxidoreductase</keyword>
<dbReference type="Pfam" id="PF02737">
    <property type="entry name" value="3HCDH_N"/>
    <property type="match status" value="1"/>
</dbReference>
<dbReference type="GO" id="GO:0070403">
    <property type="term" value="F:NAD+ binding"/>
    <property type="evidence" value="ECO:0007669"/>
    <property type="project" value="InterPro"/>
</dbReference>
<dbReference type="EMBL" id="CGIH01000031">
    <property type="protein sequence ID" value="CFX81308.1"/>
    <property type="molecule type" value="Genomic_DNA"/>
</dbReference>
<dbReference type="InterPro" id="IPR036291">
    <property type="entry name" value="NAD(P)-bd_dom_sf"/>
</dbReference>
<organism evidence="8 9">
    <name type="scientific">Syntrophomonas zehnderi OL-4</name>
    <dbReference type="NCBI Taxonomy" id="690567"/>
    <lineage>
        <taxon>Bacteria</taxon>
        <taxon>Bacillati</taxon>
        <taxon>Bacillota</taxon>
        <taxon>Clostridia</taxon>
        <taxon>Eubacteriales</taxon>
        <taxon>Syntrophomonadaceae</taxon>
        <taxon>Syntrophomonas</taxon>
    </lineage>
</organism>
<feature type="domain" description="3-hydroxyacyl-CoA dehydrogenase NAD binding" evidence="7">
    <location>
        <begin position="5"/>
        <end position="183"/>
    </location>
</feature>
<evidence type="ECO:0000256" key="4">
    <source>
        <dbReference type="ARBA" id="ARBA00067747"/>
    </source>
</evidence>
<evidence type="ECO:0000259" key="7">
    <source>
        <dbReference type="Pfam" id="PF02737"/>
    </source>
</evidence>
<feature type="site" description="Important for catalytic activity" evidence="5">
    <location>
        <position position="140"/>
    </location>
</feature>
<dbReference type="AlphaFoldDB" id="A0A0E4C936"/>
<evidence type="ECO:0000256" key="2">
    <source>
        <dbReference type="ARBA" id="ARBA00009463"/>
    </source>
</evidence>
<dbReference type="RefSeq" id="WP_046498209.1">
    <property type="nucleotide sequence ID" value="NZ_CGIH01000031.1"/>
</dbReference>
<dbReference type="SUPFAM" id="SSF48179">
    <property type="entry name" value="6-phosphogluconate dehydrogenase C-terminal domain-like"/>
    <property type="match status" value="1"/>
</dbReference>
<feature type="domain" description="3-hydroxyacyl-CoA dehydrogenase C-terminal" evidence="6">
    <location>
        <begin position="186"/>
        <end position="282"/>
    </location>
</feature>
<evidence type="ECO:0000256" key="3">
    <source>
        <dbReference type="ARBA" id="ARBA00023002"/>
    </source>
</evidence>
<dbReference type="OrthoDB" id="9771883at2"/>
<evidence type="ECO:0000313" key="9">
    <source>
        <dbReference type="Proteomes" id="UP000045545"/>
    </source>
</evidence>
<dbReference type="InterPro" id="IPR006108">
    <property type="entry name" value="3HC_DH_C"/>
</dbReference>
<protein>
    <recommendedName>
        <fullName evidence="4">3-hydroxybutyryl-CoA dehydrogenase</fullName>
    </recommendedName>
</protein>
<evidence type="ECO:0000256" key="5">
    <source>
        <dbReference type="PIRSR" id="PIRSR000105-1"/>
    </source>
</evidence>
<dbReference type="STRING" id="690567.1928"/>
<dbReference type="InterPro" id="IPR006176">
    <property type="entry name" value="3-OHacyl-CoA_DH_NAD-bd"/>
</dbReference>
<dbReference type="GO" id="GO:0006635">
    <property type="term" value="P:fatty acid beta-oxidation"/>
    <property type="evidence" value="ECO:0007669"/>
    <property type="project" value="TreeGrafter"/>
</dbReference>
<dbReference type="Gene3D" id="1.10.1040.10">
    <property type="entry name" value="N-(1-d-carboxylethyl)-l-norvaline Dehydrogenase, domain 2"/>
    <property type="match status" value="1"/>
</dbReference>
<dbReference type="FunFam" id="3.40.50.720:FF:000009">
    <property type="entry name" value="Fatty oxidation complex, alpha subunit"/>
    <property type="match status" value="1"/>
</dbReference>
<reference evidence="8 9" key="1">
    <citation type="submission" date="2015-03" db="EMBL/GenBank/DDBJ databases">
        <authorList>
            <person name="Murphy D."/>
        </authorList>
    </citation>
    <scope>NUCLEOTIDE SEQUENCE [LARGE SCALE GENOMIC DNA]</scope>
    <source>
        <strain evidence="8 9">OL-4</strain>
    </source>
</reference>
<keyword evidence="9" id="KW-1185">Reference proteome</keyword>
<dbReference type="PIRSF" id="PIRSF000105">
    <property type="entry name" value="HCDH"/>
    <property type="match status" value="1"/>
</dbReference>
<dbReference type="PANTHER" id="PTHR48075">
    <property type="entry name" value="3-HYDROXYACYL-COA DEHYDROGENASE FAMILY PROTEIN"/>
    <property type="match status" value="1"/>
</dbReference>
<dbReference type="InterPro" id="IPR022694">
    <property type="entry name" value="3-OHacyl-CoA_DH"/>
</dbReference>
<accession>A0A0E4C936</accession>
<comment type="pathway">
    <text evidence="1">Lipid metabolism; butanoate metabolism.</text>
</comment>
<evidence type="ECO:0000313" key="8">
    <source>
        <dbReference type="EMBL" id="CFX81308.1"/>
    </source>
</evidence>
<dbReference type="InterPro" id="IPR008927">
    <property type="entry name" value="6-PGluconate_DH-like_C_sf"/>
</dbReference>
<dbReference type="Proteomes" id="UP000045545">
    <property type="component" value="Unassembled WGS sequence"/>
</dbReference>
<dbReference type="Pfam" id="PF00725">
    <property type="entry name" value="3HCDH"/>
    <property type="match status" value="1"/>
</dbReference>
<dbReference type="PANTHER" id="PTHR48075:SF5">
    <property type="entry name" value="3-HYDROXYBUTYRYL-COA DEHYDROGENASE"/>
    <property type="match status" value="1"/>
</dbReference>
<evidence type="ECO:0000259" key="6">
    <source>
        <dbReference type="Pfam" id="PF00725"/>
    </source>
</evidence>
<dbReference type="GO" id="GO:0008691">
    <property type="term" value="F:3-hydroxybutyryl-CoA dehydrogenase activity"/>
    <property type="evidence" value="ECO:0007669"/>
    <property type="project" value="TreeGrafter"/>
</dbReference>
<evidence type="ECO:0000256" key="1">
    <source>
        <dbReference type="ARBA" id="ARBA00005086"/>
    </source>
</evidence>
<dbReference type="Gene3D" id="3.40.50.720">
    <property type="entry name" value="NAD(P)-binding Rossmann-like Domain"/>
    <property type="match status" value="1"/>
</dbReference>
<dbReference type="InterPro" id="IPR013328">
    <property type="entry name" value="6PGD_dom2"/>
</dbReference>
<comment type="similarity">
    <text evidence="2">Belongs to the 3-hydroxyacyl-CoA dehydrogenase family.</text>
</comment>